<sequence length="220" mass="24017">MTAGPYGATGYPPTAAPQVYEPHRLGGGSHLPLVAPHLAPGERVHAVVDIELSDLLRRVPRRYRKERDGLFQAVGFLLDLAGALVDAVEEAIGGFFRNLRRIFRGRGLSGGWDSQAGRFAVQVLTGGRGDRTYENRGVMLVFTDHRILLGSALSDGYHPYGEVPRQQLARIEPRMGSWSSRVEAHFADGSRVALEARDRHDAQALDLLVRGQVPPPKPAG</sequence>
<comment type="caution">
    <text evidence="1">The sequence shown here is derived from an EMBL/GenBank/DDBJ whole genome shotgun (WGS) entry which is preliminary data.</text>
</comment>
<evidence type="ECO:0000313" key="2">
    <source>
        <dbReference type="Proteomes" id="UP000266906"/>
    </source>
</evidence>
<keyword evidence="2" id="KW-1185">Reference proteome</keyword>
<dbReference type="RefSeq" id="WP_123817302.1">
    <property type="nucleotide sequence ID" value="NZ_RKQG01000001.1"/>
</dbReference>
<protein>
    <submittedName>
        <fullName evidence="1">Uncharacterized protein</fullName>
    </submittedName>
</protein>
<proteinExistence type="predicted"/>
<dbReference type="EMBL" id="RKQG01000001">
    <property type="protein sequence ID" value="RPE32415.1"/>
    <property type="molecule type" value="Genomic_DNA"/>
</dbReference>
<organism evidence="1 2">
    <name type="scientific">Kitasatospora cineracea</name>
    <dbReference type="NCBI Taxonomy" id="88074"/>
    <lineage>
        <taxon>Bacteria</taxon>
        <taxon>Bacillati</taxon>
        <taxon>Actinomycetota</taxon>
        <taxon>Actinomycetes</taxon>
        <taxon>Kitasatosporales</taxon>
        <taxon>Streptomycetaceae</taxon>
        <taxon>Kitasatospora</taxon>
    </lineage>
</organism>
<reference evidence="1 2" key="1">
    <citation type="submission" date="2018-11" db="EMBL/GenBank/DDBJ databases">
        <title>Sequencing the genomes of 1000 actinobacteria strains.</title>
        <authorList>
            <person name="Klenk H.-P."/>
        </authorList>
    </citation>
    <scope>NUCLEOTIDE SEQUENCE [LARGE SCALE GENOMIC DNA]</scope>
    <source>
        <strain evidence="1 2">DSM 44781</strain>
    </source>
</reference>
<name>A0A3N4RNS7_9ACTN</name>
<gene>
    <name evidence="1" type="ORF">EDD38_0674</name>
</gene>
<dbReference type="Proteomes" id="UP000266906">
    <property type="component" value="Unassembled WGS sequence"/>
</dbReference>
<evidence type="ECO:0000313" key="1">
    <source>
        <dbReference type="EMBL" id="RPE32415.1"/>
    </source>
</evidence>
<dbReference type="AlphaFoldDB" id="A0A3N4RNS7"/>
<accession>A0A3N4RNS7</accession>